<evidence type="ECO:0000313" key="3">
    <source>
        <dbReference type="EMBL" id="TVT58170.1"/>
    </source>
</evidence>
<dbReference type="Gene3D" id="2.30.39.10">
    <property type="entry name" value="Alpha-1-antitrypsin, domain 1"/>
    <property type="match status" value="1"/>
</dbReference>
<feature type="domain" description="Serpin" evidence="2">
    <location>
        <begin position="18"/>
        <end position="377"/>
    </location>
</feature>
<dbReference type="Pfam" id="PF00079">
    <property type="entry name" value="Serpin"/>
    <property type="match status" value="1"/>
</dbReference>
<dbReference type="Proteomes" id="UP000320011">
    <property type="component" value="Unassembled WGS sequence"/>
</dbReference>
<evidence type="ECO:0000313" key="4">
    <source>
        <dbReference type="Proteomes" id="UP000320011"/>
    </source>
</evidence>
<dbReference type="GO" id="GO:0005615">
    <property type="term" value="C:extracellular space"/>
    <property type="evidence" value="ECO:0007669"/>
    <property type="project" value="InterPro"/>
</dbReference>
<dbReference type="InterPro" id="IPR023795">
    <property type="entry name" value="Serpin_CS"/>
</dbReference>
<keyword evidence="4" id="KW-1185">Reference proteome</keyword>
<comment type="similarity">
    <text evidence="1">Belongs to the serpin family.</text>
</comment>
<dbReference type="PANTHER" id="PTHR11461:SF211">
    <property type="entry name" value="GH10112P-RELATED"/>
    <property type="match status" value="1"/>
</dbReference>
<sequence>MTKLKARGPERDHLRFCFALHRAIAGDAAVSGDSCFSPYSVASALGLTSRATRGAAAAELLHLLTGGEADVAKQAELLGAASSLDEHDRGEPPVLAAANTLWAWDELPLNEDFLGELAAWPGGGVRTAPFVRDPDAARRRINADVAETTRRLIPELLQPGAVTDDTVACLVNALYLKLAWTHPFPAQRTADGDFHSPGGLRRVPTMHQSAMLGHAARDGWQLVVLPGAGGVQALILLPDGDLASQESDLDPDVLANLLSAKGNKQVSLSLPKFRLDRRAALKTALAGLGVRTMFTREADFAPLTPDPRVFVDDVVHQAVLRIDEEGLEGAAATAVVFRTLAMVHAEPVEVVVDRPFLLLVRHARTGVVYFFARVVEP</sequence>
<dbReference type="SUPFAM" id="SSF56574">
    <property type="entry name" value="Serpins"/>
    <property type="match status" value="1"/>
</dbReference>
<protein>
    <submittedName>
        <fullName evidence="3">Serpin family protein</fullName>
    </submittedName>
</protein>
<dbReference type="CDD" id="cd19590">
    <property type="entry name" value="serpin_thermopin-like"/>
    <property type="match status" value="1"/>
</dbReference>
<dbReference type="AlphaFoldDB" id="A0A558DAX9"/>
<organism evidence="3 4">
    <name type="scientific">Amycolatopsis rhizosphaerae</name>
    <dbReference type="NCBI Taxonomy" id="2053003"/>
    <lineage>
        <taxon>Bacteria</taxon>
        <taxon>Bacillati</taxon>
        <taxon>Actinomycetota</taxon>
        <taxon>Actinomycetes</taxon>
        <taxon>Pseudonocardiales</taxon>
        <taxon>Pseudonocardiaceae</taxon>
        <taxon>Amycolatopsis</taxon>
    </lineage>
</organism>
<accession>A0A558DAX9</accession>
<dbReference type="InterPro" id="IPR042185">
    <property type="entry name" value="Serpin_sf_2"/>
</dbReference>
<evidence type="ECO:0000256" key="1">
    <source>
        <dbReference type="RuleBase" id="RU000411"/>
    </source>
</evidence>
<reference evidence="3 4" key="2">
    <citation type="submission" date="2019-08" db="EMBL/GenBank/DDBJ databases">
        <title>Amycolatopsis acidicola sp. nov., isolated from peat swamp forest soil.</title>
        <authorList>
            <person name="Srisuk N."/>
        </authorList>
    </citation>
    <scope>NUCLEOTIDE SEQUENCE [LARGE SCALE GENOMIC DNA]</scope>
    <source>
        <strain evidence="3 4">TBRC 6029</strain>
    </source>
</reference>
<dbReference type="EMBL" id="VJWX01000039">
    <property type="protein sequence ID" value="TVT58170.1"/>
    <property type="molecule type" value="Genomic_DNA"/>
</dbReference>
<reference evidence="3 4" key="1">
    <citation type="submission" date="2019-07" db="EMBL/GenBank/DDBJ databases">
        <authorList>
            <person name="Duangmal K."/>
            <person name="Teo W.F.A."/>
        </authorList>
    </citation>
    <scope>NUCLEOTIDE SEQUENCE [LARGE SCALE GENOMIC DNA]</scope>
    <source>
        <strain evidence="3 4">TBRC 6029</strain>
    </source>
</reference>
<dbReference type="InterPro" id="IPR036186">
    <property type="entry name" value="Serpin_sf"/>
</dbReference>
<dbReference type="InterPro" id="IPR042178">
    <property type="entry name" value="Serpin_sf_1"/>
</dbReference>
<dbReference type="Gene3D" id="3.30.497.10">
    <property type="entry name" value="Antithrombin, subunit I, domain 2"/>
    <property type="match status" value="1"/>
</dbReference>
<dbReference type="InterPro" id="IPR023796">
    <property type="entry name" value="Serpin_dom"/>
</dbReference>
<name>A0A558DAX9_9PSEU</name>
<dbReference type="GO" id="GO:0004867">
    <property type="term" value="F:serine-type endopeptidase inhibitor activity"/>
    <property type="evidence" value="ECO:0007669"/>
    <property type="project" value="InterPro"/>
</dbReference>
<dbReference type="PANTHER" id="PTHR11461">
    <property type="entry name" value="SERINE PROTEASE INHIBITOR, SERPIN"/>
    <property type="match status" value="1"/>
</dbReference>
<dbReference type="RefSeq" id="WP_144586403.1">
    <property type="nucleotide sequence ID" value="NZ_VJWX01000039.1"/>
</dbReference>
<proteinExistence type="inferred from homology"/>
<evidence type="ECO:0000259" key="2">
    <source>
        <dbReference type="SMART" id="SM00093"/>
    </source>
</evidence>
<dbReference type="PROSITE" id="PS00284">
    <property type="entry name" value="SERPIN"/>
    <property type="match status" value="1"/>
</dbReference>
<comment type="caution">
    <text evidence="3">The sequence shown here is derived from an EMBL/GenBank/DDBJ whole genome shotgun (WGS) entry which is preliminary data.</text>
</comment>
<dbReference type="OrthoDB" id="9764871at2"/>
<dbReference type="SMART" id="SM00093">
    <property type="entry name" value="SERPIN"/>
    <property type="match status" value="1"/>
</dbReference>
<gene>
    <name evidence="3" type="ORF">FNH05_06710</name>
</gene>
<dbReference type="InterPro" id="IPR000215">
    <property type="entry name" value="Serpin_fam"/>
</dbReference>